<dbReference type="EMBL" id="UPHQ01000108">
    <property type="protein sequence ID" value="VBA39178.1"/>
    <property type="molecule type" value="Genomic_DNA"/>
</dbReference>
<protein>
    <submittedName>
        <fullName evidence="2">Uncharacterized protein</fullName>
    </submittedName>
</protein>
<feature type="compositionally biased region" description="Basic and acidic residues" evidence="1">
    <location>
        <begin position="139"/>
        <end position="152"/>
    </location>
</feature>
<name>A0A498PZB5_9MYCO</name>
<gene>
    <name evidence="2" type="ORF">LAUMK13_02466</name>
</gene>
<evidence type="ECO:0000313" key="2">
    <source>
        <dbReference type="EMBL" id="VBA39178.1"/>
    </source>
</evidence>
<feature type="region of interest" description="Disordered" evidence="1">
    <location>
        <begin position="1"/>
        <end position="30"/>
    </location>
</feature>
<dbReference type="Proteomes" id="UP000267289">
    <property type="component" value="Unassembled WGS sequence"/>
</dbReference>
<sequence>MVRGGGGQTAVEVFGEGGGGGVIEDQGGRKCQAGRRFQPVAQFDGRQRVEAQVLERAAGVDVSGAGASQHGGGVATDHVDEFAVSLLGIERTQSGDQSRRRDGGVGVVDDASGPAGGQLAEQRRWRGGVGAERAGVEPGGDHDGAVRDHRGIEQLQRLRG</sequence>
<evidence type="ECO:0000256" key="1">
    <source>
        <dbReference type="SAM" id="MobiDB-lite"/>
    </source>
</evidence>
<feature type="region of interest" description="Disordered" evidence="1">
    <location>
        <begin position="89"/>
        <end position="160"/>
    </location>
</feature>
<keyword evidence="3" id="KW-1185">Reference proteome</keyword>
<dbReference type="AlphaFoldDB" id="A0A498PZB5"/>
<organism evidence="2 3">
    <name type="scientific">Mycobacterium innocens</name>
    <dbReference type="NCBI Taxonomy" id="2341083"/>
    <lineage>
        <taxon>Bacteria</taxon>
        <taxon>Bacillati</taxon>
        <taxon>Actinomycetota</taxon>
        <taxon>Actinomycetes</taxon>
        <taxon>Mycobacteriales</taxon>
        <taxon>Mycobacteriaceae</taxon>
        <taxon>Mycobacterium</taxon>
    </lineage>
</organism>
<accession>A0A498PZB5</accession>
<reference evidence="2 3" key="1">
    <citation type="submission" date="2018-09" db="EMBL/GenBank/DDBJ databases">
        <authorList>
            <person name="Tagini F."/>
        </authorList>
    </citation>
    <scope>NUCLEOTIDE SEQUENCE [LARGE SCALE GENOMIC DNA]</scope>
    <source>
        <strain evidence="2 3">MK13</strain>
    </source>
</reference>
<evidence type="ECO:0000313" key="3">
    <source>
        <dbReference type="Proteomes" id="UP000267289"/>
    </source>
</evidence>
<proteinExistence type="predicted"/>